<proteinExistence type="predicted"/>
<comment type="caution">
    <text evidence="4">The sequence shown here is derived from an EMBL/GenBank/DDBJ whole genome shotgun (WGS) entry which is preliminary data.</text>
</comment>
<protein>
    <submittedName>
        <fullName evidence="4">Transposase</fullName>
    </submittedName>
</protein>
<dbReference type="GO" id="GO:0006310">
    <property type="term" value="P:DNA recombination"/>
    <property type="evidence" value="ECO:0007669"/>
    <property type="project" value="UniProtKB-KW"/>
</dbReference>
<evidence type="ECO:0000259" key="3">
    <source>
        <dbReference type="Pfam" id="PF13102"/>
    </source>
</evidence>
<keyword evidence="1" id="KW-0238">DNA-binding</keyword>
<dbReference type="EMBL" id="BPUB01000001">
    <property type="protein sequence ID" value="GJG57790.1"/>
    <property type="molecule type" value="Genomic_DNA"/>
</dbReference>
<reference evidence="4" key="1">
    <citation type="journal article" date="2022" name="Int. J. Syst. Evol. Microbiol.">
        <title>Prevotella lacticifex sp. nov., isolated from the rumen of cows.</title>
        <authorList>
            <person name="Shinkai T."/>
            <person name="Ikeyama N."/>
            <person name="Kumagai M."/>
            <person name="Ohmori H."/>
            <person name="Sakamoto M."/>
            <person name="Ohkuma M."/>
            <person name="Mitsumori M."/>
        </authorList>
    </citation>
    <scope>NUCLEOTIDE SEQUENCE</scope>
    <source>
        <strain evidence="4">R5076</strain>
    </source>
</reference>
<evidence type="ECO:0000256" key="2">
    <source>
        <dbReference type="ARBA" id="ARBA00023172"/>
    </source>
</evidence>
<dbReference type="InterPro" id="IPR011010">
    <property type="entry name" value="DNA_brk_join_enz"/>
</dbReference>
<dbReference type="GO" id="GO:0003677">
    <property type="term" value="F:DNA binding"/>
    <property type="evidence" value="ECO:0007669"/>
    <property type="project" value="UniProtKB-KW"/>
</dbReference>
<accession>A0A9R1C854</accession>
<dbReference type="Gene3D" id="1.10.443.10">
    <property type="entry name" value="Intergrase catalytic core"/>
    <property type="match status" value="1"/>
</dbReference>
<dbReference type="InterPro" id="IPR013762">
    <property type="entry name" value="Integrase-like_cat_sf"/>
</dbReference>
<dbReference type="SUPFAM" id="SSF56349">
    <property type="entry name" value="DNA breaking-rejoining enzymes"/>
    <property type="match status" value="1"/>
</dbReference>
<dbReference type="Pfam" id="PF13102">
    <property type="entry name" value="Phage_int_SAM_5"/>
    <property type="match status" value="1"/>
</dbReference>
<gene>
    <name evidence="4" type="ORF">PRLR5076_06410</name>
</gene>
<dbReference type="Gene3D" id="1.10.150.130">
    <property type="match status" value="1"/>
</dbReference>
<dbReference type="InterPro" id="IPR025269">
    <property type="entry name" value="SAM-like_dom"/>
</dbReference>
<evidence type="ECO:0000313" key="4">
    <source>
        <dbReference type="EMBL" id="GJG57790.1"/>
    </source>
</evidence>
<keyword evidence="2" id="KW-0233">DNA recombination</keyword>
<evidence type="ECO:0000313" key="5">
    <source>
        <dbReference type="Proteomes" id="UP000825483"/>
    </source>
</evidence>
<dbReference type="InterPro" id="IPR010998">
    <property type="entry name" value="Integrase_recombinase_N"/>
</dbReference>
<name>A0A9R1C854_9BACT</name>
<organism evidence="4 5">
    <name type="scientific">Prevotella lacticifex</name>
    <dbReference type="NCBI Taxonomy" id="2854755"/>
    <lineage>
        <taxon>Bacteria</taxon>
        <taxon>Pseudomonadati</taxon>
        <taxon>Bacteroidota</taxon>
        <taxon>Bacteroidia</taxon>
        <taxon>Bacteroidales</taxon>
        <taxon>Prevotellaceae</taxon>
        <taxon>Prevotella</taxon>
    </lineage>
</organism>
<evidence type="ECO:0000256" key="1">
    <source>
        <dbReference type="ARBA" id="ARBA00023125"/>
    </source>
</evidence>
<dbReference type="AlphaFoldDB" id="A0A9R1C854"/>
<sequence>MVNDKGLSRNKKDILDPFVIQQTSKLIDQYYNTLNRIDTQDWTVKEIVDYIQKGKDGISFSMYARKHIEKMKARGQERTSRDYKWALYSLEKFAGDNEIMFSQLTYSFLSRWIDSISQTARSKNKYPINIRQIHKAAMLEYNDEERGILLITNPWPKISIPKEDTPNKRAISPNMLRRFFAVVPDFSRFTHPLQELGQDIALISFCMCGINSIDLFYAKKSQYHNGIFHYNRRKTSKSRSDNAYFEIRVPQFIKPTFEKYLSKNIESPWLFDFQDRLSTSDSFNANINAGISQICKKVSPDFHASLYSFRHSWATIAQNGCGASLGDVDFALNHSTFKLARVYTKIDYSPAWELNEKVIDYVFFSNEDIEKSEDANTFFERMSKYNLIRGEAFICGNRVCVIEDSGFTNVEQVIMKLLVSLPNDISRPSKVQIKITNLDKKQTQLYQRLIQ</sequence>
<feature type="domain" description="Phage integrase SAM-like" evidence="3">
    <location>
        <begin position="59"/>
        <end position="135"/>
    </location>
</feature>
<dbReference type="GO" id="GO:0015074">
    <property type="term" value="P:DNA integration"/>
    <property type="evidence" value="ECO:0007669"/>
    <property type="project" value="InterPro"/>
</dbReference>
<dbReference type="Proteomes" id="UP000825483">
    <property type="component" value="Unassembled WGS sequence"/>
</dbReference>
<keyword evidence="5" id="KW-1185">Reference proteome</keyword>